<sequence>MRTGPRTRFRQAARAAAAAAVLALLCTTGPIPPGSAVPRSVDATDFPGVRQVAEILPEYDGGARHLEDDHAVWVFRRNCLSYRDGPAGEVRAWAYYYPASGDAPSYPRFHVQEFATVDDAKQAIRTIRRNAERCYGTYHRDDIDGTFIRRPADVPSLGDGRPAAWKMNDRWTDDDTGVERVYYSRRIWMREAETVIGVDLWGEAPQSRRASIRLARLVLRTVG</sequence>
<keyword evidence="1" id="KW-0732">Signal</keyword>
<evidence type="ECO:0000313" key="2">
    <source>
        <dbReference type="EMBL" id="KAA1426001.1"/>
    </source>
</evidence>
<dbReference type="RefSeq" id="WP_149751620.1">
    <property type="nucleotide sequence ID" value="NZ_VUJW01000010.1"/>
</dbReference>
<feature type="signal peptide" evidence="1">
    <location>
        <begin position="1"/>
        <end position="28"/>
    </location>
</feature>
<dbReference type="AlphaFoldDB" id="A0A5B1LZL8"/>
<evidence type="ECO:0000313" key="3">
    <source>
        <dbReference type="Proteomes" id="UP000324351"/>
    </source>
</evidence>
<organism evidence="2 3">
    <name type="scientific">Nocardioides antri</name>
    <dbReference type="NCBI Taxonomy" id="2607659"/>
    <lineage>
        <taxon>Bacteria</taxon>
        <taxon>Bacillati</taxon>
        <taxon>Actinomycetota</taxon>
        <taxon>Actinomycetes</taxon>
        <taxon>Propionibacteriales</taxon>
        <taxon>Nocardioidaceae</taxon>
        <taxon>Nocardioides</taxon>
    </lineage>
</organism>
<gene>
    <name evidence="2" type="ORF">F0U47_16840</name>
</gene>
<reference evidence="2 3" key="1">
    <citation type="submission" date="2019-09" db="EMBL/GenBank/DDBJ databases">
        <title>Nocardioides panacisoli sp. nov., isolated from the soil of a ginseng field.</title>
        <authorList>
            <person name="Cho C."/>
        </authorList>
    </citation>
    <scope>NUCLEOTIDE SEQUENCE [LARGE SCALE GENOMIC DNA]</scope>
    <source>
        <strain evidence="2 3">BN140041</strain>
    </source>
</reference>
<feature type="chain" id="PRO_5039611094" description="PknH-like extracellular domain-containing protein" evidence="1">
    <location>
        <begin position="29"/>
        <end position="223"/>
    </location>
</feature>
<reference evidence="2 3" key="2">
    <citation type="submission" date="2019-09" db="EMBL/GenBank/DDBJ databases">
        <authorList>
            <person name="Jin C."/>
        </authorList>
    </citation>
    <scope>NUCLEOTIDE SEQUENCE [LARGE SCALE GENOMIC DNA]</scope>
    <source>
        <strain evidence="2 3">BN140041</strain>
    </source>
</reference>
<evidence type="ECO:0000256" key="1">
    <source>
        <dbReference type="SAM" id="SignalP"/>
    </source>
</evidence>
<evidence type="ECO:0008006" key="4">
    <source>
        <dbReference type="Google" id="ProtNLM"/>
    </source>
</evidence>
<keyword evidence="3" id="KW-1185">Reference proteome</keyword>
<protein>
    <recommendedName>
        <fullName evidence="4">PknH-like extracellular domain-containing protein</fullName>
    </recommendedName>
</protein>
<comment type="caution">
    <text evidence="2">The sequence shown here is derived from an EMBL/GenBank/DDBJ whole genome shotgun (WGS) entry which is preliminary data.</text>
</comment>
<dbReference type="Proteomes" id="UP000324351">
    <property type="component" value="Unassembled WGS sequence"/>
</dbReference>
<proteinExistence type="predicted"/>
<name>A0A5B1LZL8_9ACTN</name>
<dbReference type="EMBL" id="VUJW01000010">
    <property type="protein sequence ID" value="KAA1426001.1"/>
    <property type="molecule type" value="Genomic_DNA"/>
</dbReference>
<accession>A0A5B1LZL8</accession>